<organism evidence="1 2">
    <name type="scientific">Mycolicibacterium parafortuitum</name>
    <name type="common">Mycobacterium parafortuitum</name>
    <dbReference type="NCBI Taxonomy" id="39692"/>
    <lineage>
        <taxon>Bacteria</taxon>
        <taxon>Bacillati</taxon>
        <taxon>Actinomycetota</taxon>
        <taxon>Actinomycetes</taxon>
        <taxon>Mycobacteriales</taxon>
        <taxon>Mycobacteriaceae</taxon>
        <taxon>Mycolicibacterium</taxon>
    </lineage>
</organism>
<accession>A0ACC6MEE7</accession>
<gene>
    <name evidence="1" type="ORF">OHX15_07915</name>
</gene>
<name>A0ACC6MEE7_MYCPF</name>
<comment type="caution">
    <text evidence="1">The sequence shown here is derived from an EMBL/GenBank/DDBJ whole genome shotgun (WGS) entry which is preliminary data.</text>
</comment>
<dbReference type="Proteomes" id="UP001289645">
    <property type="component" value="Unassembled WGS sequence"/>
</dbReference>
<dbReference type="EMBL" id="JAOXLN010000006">
    <property type="protein sequence ID" value="MDZ5085310.1"/>
    <property type="molecule type" value="Genomic_DNA"/>
</dbReference>
<evidence type="ECO:0000313" key="2">
    <source>
        <dbReference type="Proteomes" id="UP001289645"/>
    </source>
</evidence>
<evidence type="ECO:0000313" key="1">
    <source>
        <dbReference type="EMBL" id="MDZ5085310.1"/>
    </source>
</evidence>
<keyword evidence="1" id="KW-0489">Methyltransferase</keyword>
<sequence length="323" mass="36555">MYPLRKNYVRRLIREAGFERVRTYGDFQETYQENEPDFFVHVAEKSVDNLNTVADEAEAYYDSDDADNFYSLIWGGEDIHVGCYEDTDDIGAAGVETVDRMAGLLSNLGSDAMVVDLGAGYGGSARRVASAHGCKVTCVNISETQNANNRAKNRQSGLDRQIHVIHGSFDDVPMPAESADVVWSQDAFLHAPDRRKVIEEAFRLLKPGGELVFTDPMQTDDVPDGVLQPVYDRLNLRDLGSMRFYREAAQDIGFEVLDQIDLVHNLRTHYDRVRQELESRRSELEQRSSAEYLNKMVVGLRNWVDAADQGHLAWGIQRFRKPA</sequence>
<reference evidence="1 2" key="1">
    <citation type="journal article" date="2021" name="Chemosphere">
        <title>Bioballs carrying a syntrophic Rhodococcus and Mycolicibacterium consortium for simultaneous sorption and biodegradation of fuel oil in contaminated freshwater.</title>
        <authorList>
            <person name="Naloka K."/>
            <person name="Polrit D."/>
            <person name="Muangchinda C."/>
            <person name="Thoetkiattikul H."/>
            <person name="Pinyakong O."/>
        </authorList>
    </citation>
    <scope>NUCLEOTIDE SEQUENCE [LARGE SCALE GENOMIC DNA]</scope>
    <source>
        <strain evidence="1 2">J101</strain>
    </source>
</reference>
<protein>
    <submittedName>
        <fullName evidence="1">Methyltransferase domain-containing protein</fullName>
    </submittedName>
</protein>
<proteinExistence type="predicted"/>
<keyword evidence="2" id="KW-1185">Reference proteome</keyword>
<keyword evidence="1" id="KW-0808">Transferase</keyword>